<gene>
    <name evidence="1" type="ORF">L2E82_45842</name>
</gene>
<accession>A0ACB8ZVF7</accession>
<proteinExistence type="predicted"/>
<protein>
    <submittedName>
        <fullName evidence="1">Uncharacterized protein</fullName>
    </submittedName>
</protein>
<keyword evidence="2" id="KW-1185">Reference proteome</keyword>
<evidence type="ECO:0000313" key="2">
    <source>
        <dbReference type="Proteomes" id="UP001055811"/>
    </source>
</evidence>
<comment type="caution">
    <text evidence="1">The sequence shown here is derived from an EMBL/GenBank/DDBJ whole genome shotgun (WGS) entry which is preliminary data.</text>
</comment>
<reference evidence="2" key="1">
    <citation type="journal article" date="2022" name="Mol. Ecol. Resour.">
        <title>The genomes of chicory, endive, great burdock and yacon provide insights into Asteraceae palaeo-polyploidization history and plant inulin production.</title>
        <authorList>
            <person name="Fan W."/>
            <person name="Wang S."/>
            <person name="Wang H."/>
            <person name="Wang A."/>
            <person name="Jiang F."/>
            <person name="Liu H."/>
            <person name="Zhao H."/>
            <person name="Xu D."/>
            <person name="Zhang Y."/>
        </authorList>
    </citation>
    <scope>NUCLEOTIDE SEQUENCE [LARGE SCALE GENOMIC DNA]</scope>
    <source>
        <strain evidence="2">cv. Punajuju</strain>
    </source>
</reference>
<dbReference type="EMBL" id="CM042016">
    <property type="protein sequence ID" value="KAI3701193.1"/>
    <property type="molecule type" value="Genomic_DNA"/>
</dbReference>
<organism evidence="1 2">
    <name type="scientific">Cichorium intybus</name>
    <name type="common">Chicory</name>
    <dbReference type="NCBI Taxonomy" id="13427"/>
    <lineage>
        <taxon>Eukaryota</taxon>
        <taxon>Viridiplantae</taxon>
        <taxon>Streptophyta</taxon>
        <taxon>Embryophyta</taxon>
        <taxon>Tracheophyta</taxon>
        <taxon>Spermatophyta</taxon>
        <taxon>Magnoliopsida</taxon>
        <taxon>eudicotyledons</taxon>
        <taxon>Gunneridae</taxon>
        <taxon>Pentapetalae</taxon>
        <taxon>asterids</taxon>
        <taxon>campanulids</taxon>
        <taxon>Asterales</taxon>
        <taxon>Asteraceae</taxon>
        <taxon>Cichorioideae</taxon>
        <taxon>Cichorieae</taxon>
        <taxon>Cichoriinae</taxon>
        <taxon>Cichorium</taxon>
    </lineage>
</organism>
<reference evidence="1 2" key="2">
    <citation type="journal article" date="2022" name="Mol. Ecol. Resour.">
        <title>The genomes of chicory, endive, great burdock and yacon provide insights into Asteraceae paleo-polyploidization history and plant inulin production.</title>
        <authorList>
            <person name="Fan W."/>
            <person name="Wang S."/>
            <person name="Wang H."/>
            <person name="Wang A."/>
            <person name="Jiang F."/>
            <person name="Liu H."/>
            <person name="Zhao H."/>
            <person name="Xu D."/>
            <person name="Zhang Y."/>
        </authorList>
    </citation>
    <scope>NUCLEOTIDE SEQUENCE [LARGE SCALE GENOMIC DNA]</scope>
    <source>
        <strain evidence="2">cv. Punajuju</strain>
        <tissue evidence="1">Leaves</tissue>
    </source>
</reference>
<name>A0ACB8ZVF7_CICIN</name>
<dbReference type="Proteomes" id="UP001055811">
    <property type="component" value="Linkage Group LG08"/>
</dbReference>
<sequence>MEPSRSMDNDDFVSPPPGVHKAGSKEGVADEGPISKSKDGSEGSKTKFTKNTASRLARQQPKGLTVAGDDEVNKNQGYIQGEKVVEENVNTEKVVAETSNKKGKMKMTEISKTKKRKVAEKERGMSLRIEKASVGNEAELQVKRHKMAKVEGD</sequence>
<evidence type="ECO:0000313" key="1">
    <source>
        <dbReference type="EMBL" id="KAI3701193.1"/>
    </source>
</evidence>